<dbReference type="AlphaFoldDB" id="A0A2S7UVD1"/>
<dbReference type="CDD" id="cd16148">
    <property type="entry name" value="sulfatase_like"/>
    <property type="match status" value="1"/>
</dbReference>
<comment type="caution">
    <text evidence="4">The sequence shown here is derived from an EMBL/GenBank/DDBJ whole genome shotgun (WGS) entry which is preliminary data.</text>
</comment>
<keyword evidence="1" id="KW-1133">Transmembrane helix</keyword>
<accession>A0A2S7UVD1</accession>
<protein>
    <recommendedName>
        <fullName evidence="6">Sulfatase N-terminal domain-containing protein</fullName>
    </recommendedName>
</protein>
<dbReference type="InterPro" id="IPR012159">
    <property type="entry name" value="YejM-like"/>
</dbReference>
<reference evidence="4 5" key="1">
    <citation type="submission" date="2016-12" db="EMBL/GenBank/DDBJ databases">
        <title>Diversity of luminous bacteria.</title>
        <authorList>
            <person name="Yoshizawa S."/>
            <person name="Kogure K."/>
        </authorList>
    </citation>
    <scope>NUCLEOTIDE SEQUENCE [LARGE SCALE GENOMIC DNA]</scope>
    <source>
        <strain evidence="4 5">SA4-48</strain>
    </source>
</reference>
<gene>
    <name evidence="4" type="ORF">BTO11_08600</name>
</gene>
<dbReference type="RefSeq" id="WP_105052213.1">
    <property type="nucleotide sequence ID" value="NZ_BMYG01000002.1"/>
</dbReference>
<feature type="domain" description="Sulfatase N-terminal" evidence="2">
    <location>
        <begin position="283"/>
        <end position="562"/>
    </location>
</feature>
<dbReference type="PIRSF" id="PIRSF004950">
    <property type="entry name" value="Mmb_sulf_HI0842"/>
    <property type="match status" value="1"/>
</dbReference>
<organism evidence="4 5">
    <name type="scientific">Psychrosphaera saromensis</name>
    <dbReference type="NCBI Taxonomy" id="716813"/>
    <lineage>
        <taxon>Bacteria</taxon>
        <taxon>Pseudomonadati</taxon>
        <taxon>Pseudomonadota</taxon>
        <taxon>Gammaproteobacteria</taxon>
        <taxon>Alteromonadales</taxon>
        <taxon>Pseudoalteromonadaceae</taxon>
        <taxon>Psychrosphaera</taxon>
    </lineage>
</organism>
<proteinExistence type="predicted"/>
<name>A0A2S7UVD1_9GAMM</name>
<evidence type="ECO:0008006" key="6">
    <source>
        <dbReference type="Google" id="ProtNLM"/>
    </source>
</evidence>
<evidence type="ECO:0000313" key="5">
    <source>
        <dbReference type="Proteomes" id="UP000239007"/>
    </source>
</evidence>
<dbReference type="InterPro" id="IPR052701">
    <property type="entry name" value="GAG_Ulvan_Degrading_Sulfatases"/>
</dbReference>
<feature type="transmembrane region" description="Helical" evidence="1">
    <location>
        <begin position="96"/>
        <end position="115"/>
    </location>
</feature>
<dbReference type="InterPro" id="IPR017850">
    <property type="entry name" value="Alkaline_phosphatase_core_sf"/>
</dbReference>
<feature type="transmembrane region" description="Helical" evidence="1">
    <location>
        <begin position="167"/>
        <end position="189"/>
    </location>
</feature>
<dbReference type="InterPro" id="IPR024588">
    <property type="entry name" value="YejM_N"/>
</dbReference>
<dbReference type="Pfam" id="PF00884">
    <property type="entry name" value="Sulfatase"/>
    <property type="match status" value="1"/>
</dbReference>
<feature type="transmembrane region" description="Helical" evidence="1">
    <location>
        <begin position="135"/>
        <end position="155"/>
    </location>
</feature>
<evidence type="ECO:0000259" key="2">
    <source>
        <dbReference type="Pfam" id="PF00884"/>
    </source>
</evidence>
<feature type="transmembrane region" description="Helical" evidence="1">
    <location>
        <begin position="26"/>
        <end position="45"/>
    </location>
</feature>
<keyword evidence="5" id="KW-1185">Reference proteome</keyword>
<sequence length="645" mass="74195">MLEVKKIWLYIQKNTLLSLKQSTSTLFHFVFYSFAFTYLLISAFVLSSDAPLTFSGIIYALTIPVYYYLIFVVLTVVLIPILWSKKLVALILLPKFLMDMMLIADYFIFDIYRFHIDMLFINMLLHDFKGIGISIWLVLLSLVVYSIIFLINFVIYKNIKRLPKLRLKWVNLAVFLVFIIGQGIHIVGYEYKTPSVIRYTPYLPYYAPLTSSSLMDKLKAKYPSVFPQQDNSVSDGINSILSSSSTGGLLNYPINPLTCPTPELDAASQVKNLKQKQSQPNKPNVLIFVMESWRQDVMDKDVSPHIFNLAQQASQFNNHYSGGSVTVNGLFSLLYGLHPTYRDYMTSTPYQNQSLLTKTLAQQGYDIDVYTSSNLDRFALKAMFFGKINDEHYVNPLNEQVYINDKVAVDALIKDLKTPTTKPWFKFVFLSATHHNYQYPKKHKIFTPVESNPEAFLFDKHMDGKPLFNDYKNSVHYLDSLFGDVWSVMKQTNMVQDTLTIVTSDHGEEFNDDNKGYWGHGSNFTKYQTAVPLIVKKPQQSEPERVTELTGHIDIVPTILQTTINCQNPTTDYSSGFNLFDLPEQREGLIISSYKDKAYLIDEQIYATGLNIQSYSVEDINKENEHFNYKKLSQLKEQESSLLNH</sequence>
<dbReference type="PANTHER" id="PTHR43751">
    <property type="entry name" value="SULFATASE"/>
    <property type="match status" value="1"/>
</dbReference>
<dbReference type="PANTHER" id="PTHR43751:SF3">
    <property type="entry name" value="SULFATASE N-TERMINAL DOMAIN-CONTAINING PROTEIN"/>
    <property type="match status" value="1"/>
</dbReference>
<dbReference type="OrthoDB" id="9803751at2"/>
<dbReference type="EMBL" id="MSCH01000003">
    <property type="protein sequence ID" value="PQJ53719.1"/>
    <property type="molecule type" value="Genomic_DNA"/>
</dbReference>
<dbReference type="InterPro" id="IPR000917">
    <property type="entry name" value="Sulfatase_N"/>
</dbReference>
<keyword evidence="1" id="KW-0472">Membrane</keyword>
<dbReference type="Pfam" id="PF11893">
    <property type="entry name" value="DUF3413"/>
    <property type="match status" value="1"/>
</dbReference>
<dbReference type="Proteomes" id="UP000239007">
    <property type="component" value="Unassembled WGS sequence"/>
</dbReference>
<feature type="transmembrane region" description="Helical" evidence="1">
    <location>
        <begin position="65"/>
        <end position="84"/>
    </location>
</feature>
<keyword evidence="1" id="KW-0812">Transmembrane</keyword>
<evidence type="ECO:0000313" key="4">
    <source>
        <dbReference type="EMBL" id="PQJ53719.1"/>
    </source>
</evidence>
<dbReference type="Gene3D" id="3.40.720.10">
    <property type="entry name" value="Alkaline Phosphatase, subunit A"/>
    <property type="match status" value="1"/>
</dbReference>
<evidence type="ECO:0000256" key="1">
    <source>
        <dbReference type="SAM" id="Phobius"/>
    </source>
</evidence>
<evidence type="ECO:0000259" key="3">
    <source>
        <dbReference type="Pfam" id="PF11893"/>
    </source>
</evidence>
<dbReference type="SUPFAM" id="SSF53649">
    <property type="entry name" value="Alkaline phosphatase-like"/>
    <property type="match status" value="1"/>
</dbReference>
<feature type="domain" description="Inner membrane protein YejM N-terminal" evidence="3">
    <location>
        <begin position="18"/>
        <end position="259"/>
    </location>
</feature>